<dbReference type="Proteomes" id="UP001479436">
    <property type="component" value="Unassembled WGS sequence"/>
</dbReference>
<evidence type="ECO:0000259" key="12">
    <source>
        <dbReference type="Pfam" id="PF04695"/>
    </source>
</evidence>
<evidence type="ECO:0000256" key="5">
    <source>
        <dbReference type="ARBA" id="ARBA00023136"/>
    </source>
</evidence>
<name>A0ABR2WGN3_9FUNG</name>
<dbReference type="Pfam" id="PF04695">
    <property type="entry name" value="Pex14_N"/>
    <property type="match status" value="1"/>
</dbReference>
<sequence>MSDNHPSSPNSFEGDSFNGSEASSNTFEVSENEHSGNDLSPVVADNTIATENPSSAVEQRQQRREELLKRQQQARQSQAPPVDSTITNPVPIVEKPAIVEASIPTEVSPSIQKTEPNPNDSEPEPRPPMIAQALSFLNSPNVQTAPLSKKIAFLKKKGLTQAEIDMALEKVSLKGGHTELSPSNSTPIINNQATGLPPVPPRTYNQPSLAPQQISILVAPNPNAERIRNTIVALMITSGVTAGLLGLVKLAMLPIRNSFTQEQHLRYEQQSKSLQKFHDELVTYHQTLHSEEETSEGITVKSLEKSGHSLRQTLQKFETQLMVYQEINKSRERAMDEVKASFYDLTRSLGSTGYFSIYKLQAEHRSGLPAQIRSDIRSIKGLLLSRRTPFNHMYQQQQPVA</sequence>
<comment type="subcellular location">
    <subcellularLocation>
        <location evidence="9 10">Peroxisome membrane</location>
    </subcellularLocation>
</comment>
<accession>A0ABR2WGN3</accession>
<evidence type="ECO:0000256" key="11">
    <source>
        <dbReference type="SAM" id="MobiDB-lite"/>
    </source>
</evidence>
<proteinExistence type="inferred from homology"/>
<evidence type="ECO:0000256" key="3">
    <source>
        <dbReference type="ARBA" id="ARBA00022927"/>
    </source>
</evidence>
<protein>
    <recommendedName>
        <fullName evidence="7 10">Peroxisomal membrane protein PEX14</fullName>
    </recommendedName>
    <alternativeName>
        <fullName evidence="8 10">Peroxin-14</fullName>
    </alternativeName>
</protein>
<evidence type="ECO:0000256" key="10">
    <source>
        <dbReference type="RuleBase" id="RU367032"/>
    </source>
</evidence>
<feature type="domain" description="Peroxisome membrane anchor protein Pex14p N-terminal" evidence="12">
    <location>
        <begin position="126"/>
        <end position="169"/>
    </location>
</feature>
<evidence type="ECO:0000256" key="2">
    <source>
        <dbReference type="ARBA" id="ARBA00022448"/>
    </source>
</evidence>
<reference evidence="13 14" key="1">
    <citation type="submission" date="2023-04" db="EMBL/GenBank/DDBJ databases">
        <title>Genome of Basidiobolus ranarum AG-B5.</title>
        <authorList>
            <person name="Stajich J.E."/>
            <person name="Carter-House D."/>
            <person name="Gryganskyi A."/>
        </authorList>
    </citation>
    <scope>NUCLEOTIDE SEQUENCE [LARGE SCALE GENOMIC DNA]</scope>
    <source>
        <strain evidence="13 14">AG-B5</strain>
    </source>
</reference>
<evidence type="ECO:0000313" key="14">
    <source>
        <dbReference type="Proteomes" id="UP001479436"/>
    </source>
</evidence>
<evidence type="ECO:0000256" key="1">
    <source>
        <dbReference type="ARBA" id="ARBA00005443"/>
    </source>
</evidence>
<gene>
    <name evidence="13" type="ORF">K7432_015033</name>
</gene>
<keyword evidence="6 10" id="KW-0576">Peroxisome</keyword>
<feature type="compositionally biased region" description="Basic and acidic residues" evidence="11">
    <location>
        <begin position="60"/>
        <end position="69"/>
    </location>
</feature>
<feature type="compositionally biased region" description="Polar residues" evidence="11">
    <location>
        <begin position="1"/>
        <end position="29"/>
    </location>
</feature>
<feature type="region of interest" description="Disordered" evidence="11">
    <location>
        <begin position="1"/>
        <end position="89"/>
    </location>
</feature>
<evidence type="ECO:0000256" key="9">
    <source>
        <dbReference type="ARBA" id="ARBA00046271"/>
    </source>
</evidence>
<evidence type="ECO:0000256" key="8">
    <source>
        <dbReference type="ARBA" id="ARBA00029691"/>
    </source>
</evidence>
<feature type="region of interest" description="Disordered" evidence="11">
    <location>
        <begin position="103"/>
        <end position="128"/>
    </location>
</feature>
<dbReference type="Gene3D" id="1.10.10.10">
    <property type="entry name" value="Winged helix-like DNA-binding domain superfamily/Winged helix DNA-binding domain"/>
    <property type="match status" value="1"/>
</dbReference>
<organism evidence="13 14">
    <name type="scientific">Basidiobolus ranarum</name>
    <dbReference type="NCBI Taxonomy" id="34480"/>
    <lineage>
        <taxon>Eukaryota</taxon>
        <taxon>Fungi</taxon>
        <taxon>Fungi incertae sedis</taxon>
        <taxon>Zoopagomycota</taxon>
        <taxon>Entomophthoromycotina</taxon>
        <taxon>Basidiobolomycetes</taxon>
        <taxon>Basidiobolales</taxon>
        <taxon>Basidiobolaceae</taxon>
        <taxon>Basidiobolus</taxon>
    </lineage>
</organism>
<feature type="compositionally biased region" description="Polar residues" evidence="11">
    <location>
        <begin position="105"/>
        <end position="120"/>
    </location>
</feature>
<comment type="caution">
    <text evidence="13">The sequence shown here is derived from an EMBL/GenBank/DDBJ whole genome shotgun (WGS) entry which is preliminary data.</text>
</comment>
<dbReference type="EMBL" id="JASJQH010001892">
    <property type="protein sequence ID" value="KAK9760686.1"/>
    <property type="molecule type" value="Genomic_DNA"/>
</dbReference>
<comment type="similarity">
    <text evidence="1 10">Belongs to the peroxin-14 family.</text>
</comment>
<keyword evidence="3 10" id="KW-0653">Protein transport</keyword>
<feature type="compositionally biased region" description="Polar residues" evidence="11">
    <location>
        <begin position="47"/>
        <end position="57"/>
    </location>
</feature>
<evidence type="ECO:0000256" key="6">
    <source>
        <dbReference type="ARBA" id="ARBA00023140"/>
    </source>
</evidence>
<comment type="function">
    <text evidence="10">Component of the PEX13-PEX14 docking complex, a translocon channel that specifically mediates the import of peroxisomal cargo proteins bound to PEX5 receptor. The PEX13-PEX14 docking complex forms a large import pore which can be opened to a diameter of about 9 nm. Mechanistically, PEX5 receptor along with cargo proteins associates with the PEX14 subunit of the PEX13-PEX14 docking complex in the cytosol, leading to the insertion of the receptor into the organelle membrane with the concomitant translocation of the cargo into the peroxisome matrix.</text>
</comment>
<dbReference type="InterPro" id="IPR006785">
    <property type="entry name" value="Pex14_N"/>
</dbReference>
<evidence type="ECO:0000256" key="4">
    <source>
        <dbReference type="ARBA" id="ARBA00023010"/>
    </source>
</evidence>
<evidence type="ECO:0000313" key="13">
    <source>
        <dbReference type="EMBL" id="KAK9760686.1"/>
    </source>
</evidence>
<keyword evidence="2 10" id="KW-0813">Transport</keyword>
<dbReference type="PANTHER" id="PTHR23058">
    <property type="entry name" value="PEROXISOMAL MEMBRANE PROTEIN PEX14"/>
    <property type="match status" value="1"/>
</dbReference>
<keyword evidence="4" id="KW-0811">Translocation</keyword>
<dbReference type="InterPro" id="IPR036388">
    <property type="entry name" value="WH-like_DNA-bd_sf"/>
</dbReference>
<dbReference type="PANTHER" id="PTHR23058:SF0">
    <property type="entry name" value="PEROXISOMAL MEMBRANE PROTEIN PEX14"/>
    <property type="match status" value="1"/>
</dbReference>
<feature type="compositionally biased region" description="Low complexity" evidence="11">
    <location>
        <begin position="70"/>
        <end position="81"/>
    </location>
</feature>
<keyword evidence="5 10" id="KW-0472">Membrane</keyword>
<dbReference type="InterPro" id="IPR025655">
    <property type="entry name" value="PEX14"/>
</dbReference>
<evidence type="ECO:0000256" key="7">
    <source>
        <dbReference type="ARBA" id="ARBA00029502"/>
    </source>
</evidence>
<keyword evidence="14" id="KW-1185">Reference proteome</keyword>